<dbReference type="Pfam" id="PF13727">
    <property type="entry name" value="CoA_binding_3"/>
    <property type="match status" value="1"/>
</dbReference>
<evidence type="ECO:0000256" key="5">
    <source>
        <dbReference type="ARBA" id="ARBA00022989"/>
    </source>
</evidence>
<comment type="subcellular location">
    <subcellularLocation>
        <location evidence="1">Membrane</location>
        <topology evidence="1">Multi-pass membrane protein</topology>
    </subcellularLocation>
</comment>
<keyword evidence="4 7" id="KW-0812">Transmembrane</keyword>
<dbReference type="NCBIfam" id="TIGR03025">
    <property type="entry name" value="EPS_sugtrans"/>
    <property type="match status" value="1"/>
</dbReference>
<keyword evidence="3 9" id="KW-0808">Transferase</keyword>
<organism evidence="9">
    <name type="scientific">uncultured Desulfobacterium sp</name>
    <dbReference type="NCBI Taxonomy" id="201089"/>
    <lineage>
        <taxon>Bacteria</taxon>
        <taxon>Pseudomonadati</taxon>
        <taxon>Thermodesulfobacteriota</taxon>
        <taxon>Desulfobacteria</taxon>
        <taxon>Desulfobacterales</taxon>
        <taxon>Desulfobacteriaceae</taxon>
        <taxon>Desulfobacterium</taxon>
        <taxon>environmental samples</taxon>
    </lineage>
</organism>
<evidence type="ECO:0000256" key="2">
    <source>
        <dbReference type="ARBA" id="ARBA00006464"/>
    </source>
</evidence>
<keyword evidence="5 7" id="KW-1133">Transmembrane helix</keyword>
<dbReference type="GO" id="GO:0016020">
    <property type="term" value="C:membrane"/>
    <property type="evidence" value="ECO:0007669"/>
    <property type="project" value="UniProtKB-SubCell"/>
</dbReference>
<dbReference type="InterPro" id="IPR036291">
    <property type="entry name" value="NAD(P)-bd_dom_sf"/>
</dbReference>
<evidence type="ECO:0000313" key="9">
    <source>
        <dbReference type="EMBL" id="CBX29358.1"/>
    </source>
</evidence>
<protein>
    <submittedName>
        <fullName evidence="9">Probable CPS biosynthesis glycosyltransferase</fullName>
    </submittedName>
</protein>
<evidence type="ECO:0000256" key="4">
    <source>
        <dbReference type="ARBA" id="ARBA00022692"/>
    </source>
</evidence>
<dbReference type="GO" id="GO:0089702">
    <property type="term" value="F:undecaprenyl-phosphate glucose phosphotransferase activity"/>
    <property type="evidence" value="ECO:0007669"/>
    <property type="project" value="TreeGrafter"/>
</dbReference>
<dbReference type="PANTHER" id="PTHR30576">
    <property type="entry name" value="COLANIC BIOSYNTHESIS UDP-GLUCOSE LIPID CARRIER TRANSFERASE"/>
    <property type="match status" value="1"/>
</dbReference>
<dbReference type="InterPro" id="IPR017475">
    <property type="entry name" value="EPS_sugar_tfrase"/>
</dbReference>
<dbReference type="PANTHER" id="PTHR30576:SF21">
    <property type="entry name" value="UDP-GLUCOSE:UNDECAPRENYL-PHOSPHATE GLUCOSE-1-PHOSPHATE TRANSFERASE"/>
    <property type="match status" value="1"/>
</dbReference>
<proteinExistence type="inferred from homology"/>
<dbReference type="SUPFAM" id="SSF51735">
    <property type="entry name" value="NAD(P)-binding Rossmann-fold domains"/>
    <property type="match status" value="1"/>
</dbReference>
<accession>E1YFL4</accession>
<evidence type="ECO:0000256" key="7">
    <source>
        <dbReference type="SAM" id="Phobius"/>
    </source>
</evidence>
<dbReference type="Gene3D" id="3.40.50.720">
    <property type="entry name" value="NAD(P)-binding Rossmann-like Domain"/>
    <property type="match status" value="1"/>
</dbReference>
<dbReference type="EMBL" id="FR695872">
    <property type="protein sequence ID" value="CBX29358.1"/>
    <property type="molecule type" value="Genomic_DNA"/>
</dbReference>
<dbReference type="InterPro" id="IPR003362">
    <property type="entry name" value="Bact_transf"/>
</dbReference>
<dbReference type="AlphaFoldDB" id="E1YFL4"/>
<feature type="domain" description="Bacterial sugar transferase" evidence="8">
    <location>
        <begin position="132"/>
        <end position="314"/>
    </location>
</feature>
<evidence type="ECO:0000256" key="3">
    <source>
        <dbReference type="ARBA" id="ARBA00022679"/>
    </source>
</evidence>
<name>E1YFL4_9BACT</name>
<evidence type="ECO:0000259" key="8">
    <source>
        <dbReference type="Pfam" id="PF02397"/>
    </source>
</evidence>
<dbReference type="GO" id="GO:0009242">
    <property type="term" value="P:colanic acid biosynthetic process"/>
    <property type="evidence" value="ECO:0007669"/>
    <property type="project" value="TreeGrafter"/>
</dbReference>
<feature type="transmembrane region" description="Helical" evidence="7">
    <location>
        <begin position="137"/>
        <end position="157"/>
    </location>
</feature>
<evidence type="ECO:0000256" key="6">
    <source>
        <dbReference type="ARBA" id="ARBA00023136"/>
    </source>
</evidence>
<comment type="similarity">
    <text evidence="2">Belongs to the bacterial sugar transferase family.</text>
</comment>
<dbReference type="NCBIfam" id="TIGR03023">
    <property type="entry name" value="WcaJ_sugtrans"/>
    <property type="match status" value="1"/>
</dbReference>
<keyword evidence="6 7" id="KW-0472">Membrane</keyword>
<dbReference type="Pfam" id="PF02397">
    <property type="entry name" value="Bac_transf"/>
    <property type="match status" value="1"/>
</dbReference>
<sequence length="321" mass="35999">MVVGAGNLGIKITGTLKENSWLGIDIKGFFDDDPGKNDTTINGIRVIGKLHDIVPYVKNNKIDMVYIALPSINELSIRNVISELCETTAAVFMVPDVFNITLLKLSLEEIAGLPVINLNETPCCGINDIIKLLEDRILALIILVIILPFMLIIALIVKLTSPGPVIFKQSRYGINGNKIKVLKFRTMTVCEDGTNLRQAGRNDSRVTPFGSFLRRTSLDELPQFFNVLLGNMSIVGPRPHAVAHNELYGKLIKFYMLRHKMKPGITGWAQINGLRGETDTLEKMEKRVEYDLYYINNWSILLDLKIMLITIFKGFTGKNAY</sequence>
<reference evidence="9" key="1">
    <citation type="journal article" date="2011" name="Environ. Microbiol.">
        <title>Genomic insights into the metabolic potential of the polycyclic aromatic hydrocarbon degrading sulfate-reducing Deltaproteobacterium N47.</title>
        <authorList>
            <person name="Bergmann F."/>
            <person name="Selesi D."/>
            <person name="Weinmaier T."/>
            <person name="Tischler P."/>
            <person name="Rattei T."/>
            <person name="Meckenstock R.U."/>
        </authorList>
    </citation>
    <scope>NUCLEOTIDE SEQUENCE</scope>
</reference>
<dbReference type="InterPro" id="IPR017473">
    <property type="entry name" value="Undecaprenyl-P_gluc_Ptfrase"/>
</dbReference>
<gene>
    <name evidence="9" type="ORF">N47_J03390</name>
</gene>
<evidence type="ECO:0000256" key="1">
    <source>
        <dbReference type="ARBA" id="ARBA00004141"/>
    </source>
</evidence>